<name>A0A822XKN6_NELNU</name>
<dbReference type="EMBL" id="DUZY01000001">
    <property type="protein sequence ID" value="DAD19375.1"/>
    <property type="molecule type" value="Genomic_DNA"/>
</dbReference>
<dbReference type="AlphaFoldDB" id="A0A822XKN6"/>
<proteinExistence type="predicted"/>
<dbReference type="Proteomes" id="UP000607653">
    <property type="component" value="Unassembled WGS sequence"/>
</dbReference>
<accession>A0A822XKN6</accession>
<gene>
    <name evidence="2" type="ORF">HUJ06_020838</name>
</gene>
<reference evidence="2 3" key="1">
    <citation type="journal article" date="2020" name="Mol. Biol. Evol.">
        <title>Distinct Expression and Methylation Patterns for Genes with Different Fates following a Single Whole-Genome Duplication in Flowering Plants.</title>
        <authorList>
            <person name="Shi T."/>
            <person name="Rahmani R.S."/>
            <person name="Gugger P.F."/>
            <person name="Wang M."/>
            <person name="Li H."/>
            <person name="Zhang Y."/>
            <person name="Li Z."/>
            <person name="Wang Q."/>
            <person name="Van de Peer Y."/>
            <person name="Marchal K."/>
            <person name="Chen J."/>
        </authorList>
    </citation>
    <scope>NUCLEOTIDE SEQUENCE [LARGE SCALE GENOMIC DNA]</scope>
    <source>
        <tissue evidence="2">Leaf</tissue>
    </source>
</reference>
<keyword evidence="3" id="KW-1185">Reference proteome</keyword>
<feature type="region of interest" description="Disordered" evidence="1">
    <location>
        <begin position="1"/>
        <end position="111"/>
    </location>
</feature>
<comment type="caution">
    <text evidence="2">The sequence shown here is derived from an EMBL/GenBank/DDBJ whole genome shotgun (WGS) entry which is preliminary data.</text>
</comment>
<sequence>MCSKLLKSCCSAKAPNTPSKPTAPIKGQHKKDLEAVPTKPQSPAMEVEEQRNKGGSSTGRLSKTKSISDRASDFISRTKVKFRSTTSGVVGDEQGKEGAETPAARGKLNKTKSINESVSDFIKRNKIRFWSTSGGGKGATSK</sequence>
<evidence type="ECO:0000313" key="2">
    <source>
        <dbReference type="EMBL" id="DAD19375.1"/>
    </source>
</evidence>
<evidence type="ECO:0000256" key="1">
    <source>
        <dbReference type="SAM" id="MobiDB-lite"/>
    </source>
</evidence>
<evidence type="ECO:0000313" key="3">
    <source>
        <dbReference type="Proteomes" id="UP000607653"/>
    </source>
</evidence>
<protein>
    <submittedName>
        <fullName evidence="2">Uncharacterized protein</fullName>
    </submittedName>
</protein>
<feature type="compositionally biased region" description="Polar residues" evidence="1">
    <location>
        <begin position="53"/>
        <end position="65"/>
    </location>
</feature>
<organism evidence="2 3">
    <name type="scientific">Nelumbo nucifera</name>
    <name type="common">Sacred lotus</name>
    <dbReference type="NCBI Taxonomy" id="4432"/>
    <lineage>
        <taxon>Eukaryota</taxon>
        <taxon>Viridiplantae</taxon>
        <taxon>Streptophyta</taxon>
        <taxon>Embryophyta</taxon>
        <taxon>Tracheophyta</taxon>
        <taxon>Spermatophyta</taxon>
        <taxon>Magnoliopsida</taxon>
        <taxon>Proteales</taxon>
        <taxon>Nelumbonaceae</taxon>
        <taxon>Nelumbo</taxon>
    </lineage>
</organism>